<evidence type="ECO:0000313" key="14">
    <source>
        <dbReference type="EMBL" id="MCP3733842.1"/>
    </source>
</evidence>
<keyword evidence="7" id="KW-0479">Metal-binding</keyword>
<dbReference type="PROSITE" id="PS00595">
    <property type="entry name" value="AA_TRANSFER_CLASS_5"/>
    <property type="match status" value="1"/>
</dbReference>
<evidence type="ECO:0000256" key="7">
    <source>
        <dbReference type="ARBA" id="ARBA00022723"/>
    </source>
</evidence>
<dbReference type="Pfam" id="PF00266">
    <property type="entry name" value="Aminotran_5"/>
    <property type="match status" value="1"/>
</dbReference>
<dbReference type="Gene3D" id="3.90.1150.10">
    <property type="entry name" value="Aspartate Aminotransferase, domain 1"/>
    <property type="match status" value="1"/>
</dbReference>
<evidence type="ECO:0000256" key="1">
    <source>
        <dbReference type="ARBA" id="ARBA00001933"/>
    </source>
</evidence>
<evidence type="ECO:0000256" key="10">
    <source>
        <dbReference type="ARBA" id="ARBA00023014"/>
    </source>
</evidence>
<evidence type="ECO:0000256" key="8">
    <source>
        <dbReference type="ARBA" id="ARBA00022898"/>
    </source>
</evidence>
<dbReference type="GO" id="GO:0051536">
    <property type="term" value="F:iron-sulfur cluster binding"/>
    <property type="evidence" value="ECO:0007669"/>
    <property type="project" value="UniProtKB-KW"/>
</dbReference>
<comment type="catalytic activity">
    <reaction evidence="11">
        <text>(sulfur carrier)-H + L-cysteine = (sulfur carrier)-SH + L-alanine</text>
        <dbReference type="Rhea" id="RHEA:43892"/>
        <dbReference type="Rhea" id="RHEA-COMP:14737"/>
        <dbReference type="Rhea" id="RHEA-COMP:14739"/>
        <dbReference type="ChEBI" id="CHEBI:29917"/>
        <dbReference type="ChEBI" id="CHEBI:35235"/>
        <dbReference type="ChEBI" id="CHEBI:57972"/>
        <dbReference type="ChEBI" id="CHEBI:64428"/>
        <dbReference type="EC" id="2.8.1.7"/>
    </reaction>
</comment>
<dbReference type="AlphaFoldDB" id="A0A9X2KPG2"/>
<sequence>MADIGIYLDHQASAPPSPTVLSAMMPFISGIYANPHSDDHAAGWAASDAVEAARAHVAGALGAETGEIVFTSGATEANNIAILGVAEAATDRRAIVVGAIDHKSVLAPARALGRRGFKVHIAPVDDDGAIDLAVLGDLVNDDTLLVSIGAVNNEIGSVQRLADISRICRDAGALLHSDATQGLAWGAVDVEAAGVDFASVSAHKAGGPKGVGALFVSSTSADRIAPVIHGGDQENGLRPGTLPTPLCVGFGAACTDLPDEDGIERWREVTDHLLAGLRGAIPGLRLNGAPSPRHPGNLSVLLPDGDAAAVVARLQPRLAVSRGSACTSGTPEPSHVLRAIGLSAVEAERTIRLSTGPGTRIEEVERAVALIAAAVRAT</sequence>
<dbReference type="SUPFAM" id="SSF53383">
    <property type="entry name" value="PLP-dependent transferases"/>
    <property type="match status" value="1"/>
</dbReference>
<evidence type="ECO:0000256" key="3">
    <source>
        <dbReference type="ARBA" id="ARBA00006490"/>
    </source>
</evidence>
<organism evidence="14 15">
    <name type="scientific">Sphingomonas liriopis</name>
    <dbReference type="NCBI Taxonomy" id="2949094"/>
    <lineage>
        <taxon>Bacteria</taxon>
        <taxon>Pseudomonadati</taxon>
        <taxon>Pseudomonadota</taxon>
        <taxon>Alphaproteobacteria</taxon>
        <taxon>Sphingomonadales</taxon>
        <taxon>Sphingomonadaceae</taxon>
        <taxon>Sphingomonas</taxon>
    </lineage>
</organism>
<dbReference type="GO" id="GO:0031071">
    <property type="term" value="F:cysteine desulfurase activity"/>
    <property type="evidence" value="ECO:0007669"/>
    <property type="project" value="UniProtKB-EC"/>
</dbReference>
<keyword evidence="6" id="KW-0808">Transferase</keyword>
<keyword evidence="8" id="KW-0663">Pyridoxal phosphate</keyword>
<dbReference type="Proteomes" id="UP001139486">
    <property type="component" value="Unassembled WGS sequence"/>
</dbReference>
<dbReference type="PIRSF" id="PIRSF005572">
    <property type="entry name" value="NifS"/>
    <property type="match status" value="1"/>
</dbReference>
<comment type="similarity">
    <text evidence="3">Belongs to the class-V pyridoxal-phosphate-dependent aminotransferase family. NifS/IscS subfamily.</text>
</comment>
<evidence type="ECO:0000259" key="13">
    <source>
        <dbReference type="Pfam" id="PF00266"/>
    </source>
</evidence>
<dbReference type="InterPro" id="IPR016454">
    <property type="entry name" value="Cysteine_dSase"/>
</dbReference>
<gene>
    <name evidence="14" type="ORF">M9979_02985</name>
</gene>
<reference evidence="14" key="1">
    <citation type="submission" date="2022-05" db="EMBL/GenBank/DDBJ databases">
        <title>Sphingomonas sp. strain RP10 Genome sequencing and assembly.</title>
        <authorList>
            <person name="Kim I."/>
        </authorList>
    </citation>
    <scope>NUCLEOTIDE SEQUENCE</scope>
    <source>
        <strain evidence="14">RP10</strain>
    </source>
</reference>
<comment type="cofactor">
    <cofactor evidence="1 12">
        <name>pyridoxal 5'-phosphate</name>
        <dbReference type="ChEBI" id="CHEBI:597326"/>
    </cofactor>
</comment>
<dbReference type="EMBL" id="JAMLDY010000003">
    <property type="protein sequence ID" value="MCP3733842.1"/>
    <property type="molecule type" value="Genomic_DNA"/>
</dbReference>
<evidence type="ECO:0000256" key="6">
    <source>
        <dbReference type="ARBA" id="ARBA00022679"/>
    </source>
</evidence>
<accession>A0A9X2KPG2</accession>
<evidence type="ECO:0000256" key="5">
    <source>
        <dbReference type="ARBA" id="ARBA00013558"/>
    </source>
</evidence>
<dbReference type="EC" id="2.8.1.7" evidence="4"/>
<evidence type="ECO:0000256" key="12">
    <source>
        <dbReference type="RuleBase" id="RU004504"/>
    </source>
</evidence>
<dbReference type="InterPro" id="IPR015424">
    <property type="entry name" value="PyrdxlP-dep_Trfase"/>
</dbReference>
<keyword evidence="10" id="KW-0411">Iron-sulfur</keyword>
<dbReference type="InterPro" id="IPR000192">
    <property type="entry name" value="Aminotrans_V_dom"/>
</dbReference>
<dbReference type="PANTHER" id="PTHR11601:SF34">
    <property type="entry name" value="CYSTEINE DESULFURASE"/>
    <property type="match status" value="1"/>
</dbReference>
<evidence type="ECO:0000256" key="11">
    <source>
        <dbReference type="ARBA" id="ARBA00050776"/>
    </source>
</evidence>
<evidence type="ECO:0000313" key="15">
    <source>
        <dbReference type="Proteomes" id="UP001139486"/>
    </source>
</evidence>
<dbReference type="GO" id="GO:0046872">
    <property type="term" value="F:metal ion binding"/>
    <property type="evidence" value="ECO:0007669"/>
    <property type="project" value="UniProtKB-KW"/>
</dbReference>
<dbReference type="InterPro" id="IPR015422">
    <property type="entry name" value="PyrdxlP-dep_Trfase_small"/>
</dbReference>
<dbReference type="RefSeq" id="WP_254287854.1">
    <property type="nucleotide sequence ID" value="NZ_JAMLDY010000003.1"/>
</dbReference>
<evidence type="ECO:0000256" key="2">
    <source>
        <dbReference type="ARBA" id="ARBA00003120"/>
    </source>
</evidence>
<name>A0A9X2KPG2_9SPHN</name>
<evidence type="ECO:0000256" key="9">
    <source>
        <dbReference type="ARBA" id="ARBA00023004"/>
    </source>
</evidence>
<dbReference type="InterPro" id="IPR015421">
    <property type="entry name" value="PyrdxlP-dep_Trfase_major"/>
</dbReference>
<dbReference type="InterPro" id="IPR020578">
    <property type="entry name" value="Aminotrans_V_PyrdxlP_BS"/>
</dbReference>
<comment type="function">
    <text evidence="2">Catalyzes the removal of elemental sulfur atoms from cysteine to produce alanine. Seems to participate in the biosynthesis of the nitrogenase metalloclusters by providing the inorganic sulfur required for the Fe-S core formation.</text>
</comment>
<proteinExistence type="inferred from homology"/>
<comment type="caution">
    <text evidence="14">The sequence shown here is derived from an EMBL/GenBank/DDBJ whole genome shotgun (WGS) entry which is preliminary data.</text>
</comment>
<feature type="domain" description="Aminotransferase class V" evidence="13">
    <location>
        <begin position="6"/>
        <end position="366"/>
    </location>
</feature>
<dbReference type="PANTHER" id="PTHR11601">
    <property type="entry name" value="CYSTEINE DESULFURYLASE FAMILY MEMBER"/>
    <property type="match status" value="1"/>
</dbReference>
<keyword evidence="15" id="KW-1185">Reference proteome</keyword>
<protein>
    <recommendedName>
        <fullName evidence="5">Cysteine desulfurase</fullName>
        <ecNumber evidence="4">2.8.1.7</ecNumber>
    </recommendedName>
</protein>
<evidence type="ECO:0000256" key="4">
    <source>
        <dbReference type="ARBA" id="ARBA00012239"/>
    </source>
</evidence>
<dbReference type="Gene3D" id="3.40.640.10">
    <property type="entry name" value="Type I PLP-dependent aspartate aminotransferase-like (Major domain)"/>
    <property type="match status" value="1"/>
</dbReference>
<keyword evidence="9" id="KW-0408">Iron</keyword>